<evidence type="ECO:0000313" key="2">
    <source>
        <dbReference type="Proteomes" id="UP000247781"/>
    </source>
</evidence>
<proteinExistence type="predicted"/>
<dbReference type="EMBL" id="QJJU01000014">
    <property type="protein sequence ID" value="PXX06330.1"/>
    <property type="molecule type" value="Genomic_DNA"/>
</dbReference>
<protein>
    <submittedName>
        <fullName evidence="1">Uncharacterized protein</fullName>
    </submittedName>
</protein>
<reference evidence="1 2" key="2">
    <citation type="submission" date="2018-06" db="EMBL/GenBank/DDBJ databases">
        <title>Sequencing of bacterial isolates from soil warming experiment in Harvard Forest, Massachusetts, USA.</title>
        <authorList>
            <person name="Deangelis K.PhD."/>
        </authorList>
    </citation>
    <scope>NUCLEOTIDE SEQUENCE [LARGE SCALE GENOMIC DNA]</scope>
    <source>
        <strain evidence="1 2">GAS496</strain>
    </source>
</reference>
<dbReference type="AlphaFoldDB" id="A0A318HD98"/>
<gene>
    <name evidence="1" type="ORF">C8E89_114103</name>
</gene>
<comment type="caution">
    <text evidence="1">The sequence shown here is derived from an EMBL/GenBank/DDBJ whole genome shotgun (WGS) entry which is preliminary data.</text>
</comment>
<dbReference type="RefSeq" id="WP_110317941.1">
    <property type="nucleotide sequence ID" value="NZ_QJJU01000014.1"/>
</dbReference>
<sequence length="386" mass="42119">MTGVSTDEIDRELASRTDEVAAMSATMIELDNHPGLEHVRRCPPTGVTAQRWAVIERSLALLWEDLGRATSILDSAQAIRARRSKPADSDRAELTRLLSERALEVSRQAVPLAQRRITDPAEMVEYVGLADIVERMRVAYPAVAAFFDAVDEIDSLIAKGLAPSQRRLDEVGATGPKEIVELLRMSATDPLSLTNDAVEERIWVIADGVERRSAELAELAALQANWSDALATTAVQLDALGEATRQAAQVRIYAEQTVVAGPLPMHSDTEPALRAELEVVATGSIGPPVPAALLSLQRRIDAALRFVSEDERLAQGLLDRRRELKGRLTVYQAKAARLGLGEDSNLLASGRIADGLLSRRPCDLRALTRAVTDFQQMVVEKQGKTR</sequence>
<dbReference type="OrthoDB" id="3375894at2"/>
<keyword evidence="2" id="KW-1185">Reference proteome</keyword>
<evidence type="ECO:0000313" key="1">
    <source>
        <dbReference type="EMBL" id="PXX06330.1"/>
    </source>
</evidence>
<name>A0A318HD98_9MYCO</name>
<reference evidence="2" key="1">
    <citation type="submission" date="2018-05" db="EMBL/GenBank/DDBJ databases">
        <authorList>
            <person name="Deangelis K."/>
            <person name="Huntemann M."/>
            <person name="Clum A."/>
            <person name="Pillay M."/>
            <person name="Palaniappan K."/>
            <person name="Varghese N."/>
            <person name="Mikhailova N."/>
            <person name="Stamatis D."/>
            <person name="Reddy T."/>
            <person name="Daum C."/>
            <person name="Shapiro N."/>
            <person name="Ivanova N."/>
            <person name="Kyrpides N."/>
            <person name="Woyke T."/>
        </authorList>
    </citation>
    <scope>NUCLEOTIDE SEQUENCE [LARGE SCALE GENOMIC DNA]</scope>
    <source>
        <strain evidence="2">GAS496</strain>
    </source>
</reference>
<organism evidence="1 2">
    <name type="scientific">Mycolicibacterium moriokaense</name>
    <dbReference type="NCBI Taxonomy" id="39691"/>
    <lineage>
        <taxon>Bacteria</taxon>
        <taxon>Bacillati</taxon>
        <taxon>Actinomycetota</taxon>
        <taxon>Actinomycetes</taxon>
        <taxon>Mycobacteriales</taxon>
        <taxon>Mycobacteriaceae</taxon>
        <taxon>Mycolicibacterium</taxon>
    </lineage>
</organism>
<accession>A0A318HD98</accession>
<dbReference type="Proteomes" id="UP000247781">
    <property type="component" value="Unassembled WGS sequence"/>
</dbReference>